<comment type="function">
    <text evidence="7">Part of the ABC transporter complex PotABCD involved in spermidine/putrescine import. Responsible for energy coupling to the transport system.</text>
</comment>
<evidence type="ECO:0000313" key="10">
    <source>
        <dbReference type="Proteomes" id="UP000672602"/>
    </source>
</evidence>
<proteinExistence type="inferred from homology"/>
<dbReference type="InterPro" id="IPR027417">
    <property type="entry name" value="P-loop_NTPase"/>
</dbReference>
<dbReference type="InterPro" id="IPR003593">
    <property type="entry name" value="AAA+_ATPase"/>
</dbReference>
<dbReference type="Gene3D" id="2.40.50.140">
    <property type="entry name" value="Nucleic acid-binding proteins"/>
    <property type="match status" value="1"/>
</dbReference>
<evidence type="ECO:0000259" key="8">
    <source>
        <dbReference type="PROSITE" id="PS50893"/>
    </source>
</evidence>
<dbReference type="Pfam" id="PF08402">
    <property type="entry name" value="TOBE_2"/>
    <property type="match status" value="1"/>
</dbReference>
<dbReference type="PROSITE" id="PS50893">
    <property type="entry name" value="ABC_TRANSPORTER_2"/>
    <property type="match status" value="1"/>
</dbReference>
<dbReference type="InterPro" id="IPR013611">
    <property type="entry name" value="Transp-assoc_OB_typ2"/>
</dbReference>
<dbReference type="PROSITE" id="PS00211">
    <property type="entry name" value="ABC_TRANSPORTER_1"/>
    <property type="match status" value="1"/>
</dbReference>
<keyword evidence="6 7" id="KW-0472">Membrane</keyword>
<dbReference type="SUPFAM" id="SSF52540">
    <property type="entry name" value="P-loop containing nucleoside triphosphate hydrolases"/>
    <property type="match status" value="1"/>
</dbReference>
<dbReference type="InterPro" id="IPR008995">
    <property type="entry name" value="Mo/tungstate-bd_C_term_dom"/>
</dbReference>
<dbReference type="InterPro" id="IPR050093">
    <property type="entry name" value="ABC_SmlMolc_Importer"/>
</dbReference>
<dbReference type="GO" id="GO:0015847">
    <property type="term" value="P:putrescine transport"/>
    <property type="evidence" value="ECO:0007669"/>
    <property type="project" value="UniProtKB-ARBA"/>
</dbReference>
<dbReference type="NCBIfam" id="TIGR01187">
    <property type="entry name" value="potA"/>
    <property type="match status" value="1"/>
</dbReference>
<evidence type="ECO:0000256" key="6">
    <source>
        <dbReference type="ARBA" id="ARBA00023136"/>
    </source>
</evidence>
<evidence type="ECO:0000256" key="4">
    <source>
        <dbReference type="ARBA" id="ARBA00022840"/>
    </source>
</evidence>
<protein>
    <recommendedName>
        <fullName evidence="7">Spermidine/putrescine import ATP-binding protein PotA</fullName>
        <ecNumber evidence="7">7.6.2.11</ecNumber>
    </recommendedName>
</protein>
<evidence type="ECO:0000313" key="9">
    <source>
        <dbReference type="EMBL" id="MBP5855715.1"/>
    </source>
</evidence>
<dbReference type="GO" id="GO:0043190">
    <property type="term" value="C:ATP-binding cassette (ABC) transporter complex"/>
    <property type="evidence" value="ECO:0007669"/>
    <property type="project" value="InterPro"/>
</dbReference>
<name>A0A8J7RWJ2_9PROT</name>
<comment type="catalytic activity">
    <reaction evidence="7">
        <text>ATP + H2O + polyamine-[polyamine-binding protein]Side 1 = ADP + phosphate + polyamineSide 2 + [polyamine-binding protein]Side 1.</text>
        <dbReference type="EC" id="7.6.2.11"/>
    </reaction>
</comment>
<evidence type="ECO:0000256" key="5">
    <source>
        <dbReference type="ARBA" id="ARBA00022967"/>
    </source>
</evidence>
<dbReference type="SUPFAM" id="SSF50331">
    <property type="entry name" value="MOP-like"/>
    <property type="match status" value="1"/>
</dbReference>
<evidence type="ECO:0000256" key="2">
    <source>
        <dbReference type="ARBA" id="ARBA00022475"/>
    </source>
</evidence>
<dbReference type="Gene3D" id="3.40.50.300">
    <property type="entry name" value="P-loop containing nucleotide triphosphate hydrolases"/>
    <property type="match status" value="1"/>
</dbReference>
<evidence type="ECO:0000256" key="3">
    <source>
        <dbReference type="ARBA" id="ARBA00022741"/>
    </source>
</evidence>
<dbReference type="PANTHER" id="PTHR42781:SF4">
    <property type="entry name" value="SPERMIDINE_PUTRESCINE IMPORT ATP-BINDING PROTEIN POTA"/>
    <property type="match status" value="1"/>
</dbReference>
<dbReference type="AlphaFoldDB" id="A0A8J7RWJ2"/>
<keyword evidence="5 7" id="KW-1278">Translocase</keyword>
<dbReference type="Proteomes" id="UP000672602">
    <property type="component" value="Unassembled WGS sequence"/>
</dbReference>
<evidence type="ECO:0000256" key="1">
    <source>
        <dbReference type="ARBA" id="ARBA00022448"/>
    </source>
</evidence>
<dbReference type="GO" id="GO:0015417">
    <property type="term" value="F:ABC-type polyamine transporter activity"/>
    <property type="evidence" value="ECO:0007669"/>
    <property type="project" value="UniProtKB-EC"/>
</dbReference>
<dbReference type="GO" id="GO:0016887">
    <property type="term" value="F:ATP hydrolysis activity"/>
    <property type="evidence" value="ECO:0007669"/>
    <property type="project" value="InterPro"/>
</dbReference>
<keyword evidence="3 7" id="KW-0547">Nucleotide-binding</keyword>
<dbReference type="SMART" id="SM00382">
    <property type="entry name" value="AAA"/>
    <property type="match status" value="1"/>
</dbReference>
<comment type="caution">
    <text evidence="9">The sequence shown here is derived from an EMBL/GenBank/DDBJ whole genome shotgun (WGS) entry which is preliminary data.</text>
</comment>
<dbReference type="PANTHER" id="PTHR42781">
    <property type="entry name" value="SPERMIDINE/PUTRESCINE IMPORT ATP-BINDING PROTEIN POTA"/>
    <property type="match status" value="1"/>
</dbReference>
<gene>
    <name evidence="7" type="primary">potA</name>
    <name evidence="9" type="ORF">KAJ83_01745</name>
</gene>
<keyword evidence="4 7" id="KW-0067">ATP-binding</keyword>
<comment type="subunit">
    <text evidence="7">The complex is composed of two ATP-binding proteins (PotA), two transmembrane proteins (PotB and PotC) and a solute-binding protein (PotD).</text>
</comment>
<comment type="similarity">
    <text evidence="7">Belongs to the ABC transporter superfamily. Spermidine/putrescine importer (TC 3.A.1.11.1) family.</text>
</comment>
<organism evidence="9 10">
    <name type="scientific">Marivibrio halodurans</name>
    <dbReference type="NCBI Taxonomy" id="2039722"/>
    <lineage>
        <taxon>Bacteria</taxon>
        <taxon>Pseudomonadati</taxon>
        <taxon>Pseudomonadota</taxon>
        <taxon>Alphaproteobacteria</taxon>
        <taxon>Rhodospirillales</taxon>
        <taxon>Rhodospirillaceae</taxon>
        <taxon>Marivibrio</taxon>
    </lineage>
</organism>
<dbReference type="EMBL" id="JAGMWN010000001">
    <property type="protein sequence ID" value="MBP5855715.1"/>
    <property type="molecule type" value="Genomic_DNA"/>
</dbReference>
<evidence type="ECO:0000256" key="7">
    <source>
        <dbReference type="RuleBase" id="RU364083"/>
    </source>
</evidence>
<dbReference type="InterPro" id="IPR003439">
    <property type="entry name" value="ABC_transporter-like_ATP-bd"/>
</dbReference>
<feature type="domain" description="ABC transporter" evidence="8">
    <location>
        <begin position="8"/>
        <end position="238"/>
    </location>
</feature>
<reference evidence="9" key="1">
    <citation type="submission" date="2021-04" db="EMBL/GenBank/DDBJ databases">
        <authorList>
            <person name="Zhang D.-C."/>
        </authorList>
    </citation>
    <scope>NUCLEOTIDE SEQUENCE</scope>
    <source>
        <strain evidence="9">CGMCC 1.15697</strain>
    </source>
</reference>
<dbReference type="GO" id="GO:0005524">
    <property type="term" value="F:ATP binding"/>
    <property type="evidence" value="ECO:0007669"/>
    <property type="project" value="UniProtKB-KW"/>
</dbReference>
<dbReference type="InterPro" id="IPR005893">
    <property type="entry name" value="PotA-like"/>
</dbReference>
<dbReference type="InterPro" id="IPR017871">
    <property type="entry name" value="ABC_transporter-like_CS"/>
</dbReference>
<dbReference type="FunFam" id="3.40.50.300:FF:000133">
    <property type="entry name" value="Spermidine/putrescine import ATP-binding protein PotA"/>
    <property type="match status" value="1"/>
</dbReference>
<dbReference type="EC" id="7.6.2.11" evidence="7"/>
<dbReference type="RefSeq" id="WP_210680291.1">
    <property type="nucleotide sequence ID" value="NZ_JAGMWN010000001.1"/>
</dbReference>
<sequence length="369" mass="40193">MSSDDSFLNIEQVTKRFGAVVAVDRVNIAIRTGEFFSLLGPSGCGKTTLLRMLAGFETPDEGEVYIDGVPMSGVSPHVRPTNMVFQSYAIFPHLNVERNVAYGLRKEKLSKQEEAKRVDEALEMVKLGGYGKRKSNELSGGQRQRIALARALIRRPKVLLLDEPLGALDKKLRTDMQIELRQLQQSLGITFVFVTHDQEEAMTLSDRIAVMAQGKALQVASPKDIYNRPTSMTVADFIGQMNFIEASVGQVADGVAALEAKGLGRMKAHINGTAVTTGAHMIAALRPEKLSLTDSEPNGGGNVVKGRIEAAAYLGDRSHFHVRVDGLDQPLAVAAPDLPFVGDGAKQEGRPVWLTWADDSVILLDKDTR</sequence>
<keyword evidence="2 7" id="KW-1003">Cell membrane</keyword>
<dbReference type="Pfam" id="PF00005">
    <property type="entry name" value="ABC_tran"/>
    <property type="match status" value="1"/>
</dbReference>
<keyword evidence="1 7" id="KW-0813">Transport</keyword>
<dbReference type="InterPro" id="IPR012340">
    <property type="entry name" value="NA-bd_OB-fold"/>
</dbReference>
<dbReference type="Gene3D" id="2.40.50.100">
    <property type="match status" value="1"/>
</dbReference>
<keyword evidence="10" id="KW-1185">Reference proteome</keyword>
<accession>A0A8J7RWJ2</accession>